<sequence length="186" mass="20749">MSQNGAEAVISERGCVMLQIPSPADTELKFKFKRCRVLASGESSWRCSTSGCTASVRTMGPNYSITDINNTHNHEPLTKIQQETQVLSASAKRKAVEMLSERPSEVLRSLITPNHVQTLETNILRNIKKNMYNARRKSQPSPSSSAPGQRLLEVPQRHDYLDPKVLRNGFLSPDQPHSFPSNFSLA</sequence>
<protein>
    <submittedName>
        <fullName evidence="4">Uncharacterized protein</fullName>
    </submittedName>
</protein>
<dbReference type="GO" id="GO:0008270">
    <property type="term" value="F:zinc ion binding"/>
    <property type="evidence" value="ECO:0007669"/>
    <property type="project" value="UniProtKB-KW"/>
</dbReference>
<evidence type="ECO:0000313" key="4">
    <source>
        <dbReference type="EMBL" id="KAF6201178.1"/>
    </source>
</evidence>
<keyword evidence="1" id="KW-0479">Metal-binding</keyword>
<organism evidence="4 5">
    <name type="scientific">Apolygus lucorum</name>
    <name type="common">Small green plant bug</name>
    <name type="synonym">Lygocoris lucorum</name>
    <dbReference type="NCBI Taxonomy" id="248454"/>
    <lineage>
        <taxon>Eukaryota</taxon>
        <taxon>Metazoa</taxon>
        <taxon>Ecdysozoa</taxon>
        <taxon>Arthropoda</taxon>
        <taxon>Hexapoda</taxon>
        <taxon>Insecta</taxon>
        <taxon>Pterygota</taxon>
        <taxon>Neoptera</taxon>
        <taxon>Paraneoptera</taxon>
        <taxon>Hemiptera</taxon>
        <taxon>Heteroptera</taxon>
        <taxon>Panheteroptera</taxon>
        <taxon>Cimicomorpha</taxon>
        <taxon>Miridae</taxon>
        <taxon>Mirini</taxon>
        <taxon>Apolygus</taxon>
    </lineage>
</organism>
<gene>
    <name evidence="4" type="ORF">GE061_005625</name>
</gene>
<evidence type="ECO:0000256" key="3">
    <source>
        <dbReference type="ARBA" id="ARBA00022833"/>
    </source>
</evidence>
<name>A0A6A4IU92_APOLU</name>
<dbReference type="Proteomes" id="UP000466442">
    <property type="component" value="Unassembled WGS sequence"/>
</dbReference>
<proteinExistence type="predicted"/>
<dbReference type="Pfam" id="PF04500">
    <property type="entry name" value="FLYWCH"/>
    <property type="match status" value="1"/>
</dbReference>
<comment type="caution">
    <text evidence="4">The sequence shown here is derived from an EMBL/GenBank/DDBJ whole genome shotgun (WGS) entry which is preliminary data.</text>
</comment>
<keyword evidence="3" id="KW-0862">Zinc</keyword>
<keyword evidence="2" id="KW-0863">Zinc-finger</keyword>
<dbReference type="InterPro" id="IPR007588">
    <property type="entry name" value="Znf_FLYWCH"/>
</dbReference>
<keyword evidence="5" id="KW-1185">Reference proteome</keyword>
<dbReference type="EMBL" id="WIXP02000013">
    <property type="protein sequence ID" value="KAF6201178.1"/>
    <property type="molecule type" value="Genomic_DNA"/>
</dbReference>
<evidence type="ECO:0000256" key="2">
    <source>
        <dbReference type="ARBA" id="ARBA00022771"/>
    </source>
</evidence>
<accession>A0A6A4IU92</accession>
<dbReference type="AlphaFoldDB" id="A0A6A4IU92"/>
<dbReference type="OrthoDB" id="6616947at2759"/>
<dbReference type="Gene3D" id="2.20.25.240">
    <property type="match status" value="1"/>
</dbReference>
<evidence type="ECO:0000313" key="5">
    <source>
        <dbReference type="Proteomes" id="UP000466442"/>
    </source>
</evidence>
<evidence type="ECO:0000256" key="1">
    <source>
        <dbReference type="ARBA" id="ARBA00022723"/>
    </source>
</evidence>
<reference evidence="4" key="1">
    <citation type="journal article" date="2021" name="Mol. Ecol. Resour.">
        <title>Apolygus lucorum genome provides insights into omnivorousness and mesophyll feeding.</title>
        <authorList>
            <person name="Liu Y."/>
            <person name="Liu H."/>
            <person name="Wang H."/>
            <person name="Huang T."/>
            <person name="Liu B."/>
            <person name="Yang B."/>
            <person name="Yin L."/>
            <person name="Li B."/>
            <person name="Zhang Y."/>
            <person name="Zhang S."/>
            <person name="Jiang F."/>
            <person name="Zhang X."/>
            <person name="Ren Y."/>
            <person name="Wang B."/>
            <person name="Wang S."/>
            <person name="Lu Y."/>
            <person name="Wu K."/>
            <person name="Fan W."/>
            <person name="Wang G."/>
        </authorList>
    </citation>
    <scope>NUCLEOTIDE SEQUENCE</scope>
    <source>
        <strain evidence="4">12Hb</strain>
    </source>
</reference>